<reference evidence="3" key="1">
    <citation type="journal article" date="2008" name="PLoS ONE">
        <title>Survival in nuclear waste, extreme resistance, and potential applications gleaned from the genome sequence of Kineococcus radiotolerans SRS30216.</title>
        <authorList>
            <person name="Bagwell C.E."/>
            <person name="Bhat S."/>
            <person name="Hawkins G.M."/>
            <person name="Smith B.W."/>
            <person name="Biswas T."/>
            <person name="Hoover T.R."/>
            <person name="Saunders E."/>
            <person name="Han C.S."/>
            <person name="Tsodikov O.V."/>
            <person name="Shimkets L.J."/>
        </authorList>
    </citation>
    <scope>NUCLEOTIDE SEQUENCE [LARGE SCALE GENOMIC DNA]</scope>
    <source>
        <strain evidence="3">ATCC BAA-149 / DSM 14245 / SRS30216</strain>
    </source>
</reference>
<evidence type="ECO:0000313" key="3">
    <source>
        <dbReference type="Proteomes" id="UP000001116"/>
    </source>
</evidence>
<dbReference type="KEGG" id="kra:Krad_2254"/>
<dbReference type="HOGENOM" id="CLU_2069970_0_0_11"/>
<protein>
    <submittedName>
        <fullName evidence="2">Uncharacterized protein</fullName>
    </submittedName>
</protein>
<evidence type="ECO:0000313" key="2">
    <source>
        <dbReference type="EMBL" id="ABS03735.1"/>
    </source>
</evidence>
<name>A6WA96_KINRD</name>
<accession>A6WA96</accession>
<dbReference type="Proteomes" id="UP000001116">
    <property type="component" value="Chromosome"/>
</dbReference>
<sequence>MRPLRMTSTRPRLMRFAGGCLLAVLATGCADGEGRGPQRIEGWSVADDELNLWVDTCDGDPETTLEESDAEVVITVISTKRDTDDDCQDPVKVVLSQPLDGRRVVDGKTGEEAPPMEG</sequence>
<dbReference type="EMBL" id="CP000750">
    <property type="protein sequence ID" value="ABS03735.1"/>
    <property type="molecule type" value="Genomic_DNA"/>
</dbReference>
<feature type="compositionally biased region" description="Basic and acidic residues" evidence="1">
    <location>
        <begin position="100"/>
        <end position="111"/>
    </location>
</feature>
<dbReference type="PROSITE" id="PS51257">
    <property type="entry name" value="PROKAR_LIPOPROTEIN"/>
    <property type="match status" value="1"/>
</dbReference>
<dbReference type="eggNOG" id="ENOG5033NXK">
    <property type="taxonomic scope" value="Bacteria"/>
</dbReference>
<feature type="region of interest" description="Disordered" evidence="1">
    <location>
        <begin position="98"/>
        <end position="118"/>
    </location>
</feature>
<dbReference type="AlphaFoldDB" id="A6WA96"/>
<gene>
    <name evidence="2" type="ordered locus">Krad_2254</name>
</gene>
<dbReference type="STRING" id="266940.Krad_2254"/>
<evidence type="ECO:0000256" key="1">
    <source>
        <dbReference type="SAM" id="MobiDB-lite"/>
    </source>
</evidence>
<keyword evidence="3" id="KW-1185">Reference proteome</keyword>
<organism evidence="2 3">
    <name type="scientific">Kineococcus radiotolerans (strain ATCC BAA-149 / DSM 14245 / SRS30216)</name>
    <dbReference type="NCBI Taxonomy" id="266940"/>
    <lineage>
        <taxon>Bacteria</taxon>
        <taxon>Bacillati</taxon>
        <taxon>Actinomycetota</taxon>
        <taxon>Actinomycetes</taxon>
        <taxon>Kineosporiales</taxon>
        <taxon>Kineosporiaceae</taxon>
        <taxon>Kineococcus</taxon>
    </lineage>
</organism>
<proteinExistence type="predicted"/>